<keyword evidence="1" id="KW-0472">Membrane</keyword>
<evidence type="ECO:0000256" key="1">
    <source>
        <dbReference type="SAM" id="Phobius"/>
    </source>
</evidence>
<protein>
    <submittedName>
        <fullName evidence="3">DUF3592 domain-containing protein</fullName>
    </submittedName>
</protein>
<evidence type="ECO:0000313" key="3">
    <source>
        <dbReference type="EMBL" id="QOT80215.1"/>
    </source>
</evidence>
<feature type="transmembrane region" description="Helical" evidence="1">
    <location>
        <begin position="110"/>
        <end position="137"/>
    </location>
</feature>
<keyword evidence="1" id="KW-1133">Transmembrane helix</keyword>
<dbReference type="Pfam" id="PF12158">
    <property type="entry name" value="DUF3592"/>
    <property type="match status" value="1"/>
</dbReference>
<dbReference type="EMBL" id="CP062804">
    <property type="protein sequence ID" value="QOT80215.1"/>
    <property type="molecule type" value="Genomic_DNA"/>
</dbReference>
<evidence type="ECO:0000313" key="4">
    <source>
        <dbReference type="Proteomes" id="UP000397656"/>
    </source>
</evidence>
<dbReference type="Proteomes" id="UP000397656">
    <property type="component" value="Chromosome 2"/>
</dbReference>
<gene>
    <name evidence="3" type="ORF">F7R26_022370</name>
</gene>
<dbReference type="AlphaFoldDB" id="A0A7M2H6P9"/>
<proteinExistence type="predicted"/>
<name>A0A7M2H6P9_9BURK</name>
<reference evidence="3 4" key="1">
    <citation type="submission" date="2020-10" db="EMBL/GenBank/DDBJ databases">
        <title>Complete genome sequence of Cupriavidus basilensis CCUG 49340T.</title>
        <authorList>
            <person name="Salva-Serra F."/>
            <person name="Donoso R.A."/>
            <person name="Cho K.H."/>
            <person name="Yoo J.A."/>
            <person name="Lee K."/>
            <person name="Yoon S.-H."/>
            <person name="Perez-Pantoja D."/>
            <person name="Moore E.R.B."/>
        </authorList>
    </citation>
    <scope>NUCLEOTIDE SEQUENCE [LARGE SCALE GENOMIC DNA]</scope>
    <source>
        <strain evidence="4">CCUG 49340</strain>
    </source>
</reference>
<dbReference type="RefSeq" id="WP_170301759.1">
    <property type="nucleotide sequence ID" value="NZ_CP062804.1"/>
</dbReference>
<sequence>MDFMKTLGIIKYTFLAIGIALLLGAGAIGQHTRSFLSNAVSTDGIVVALDALSDRGSTTYRPIIRFQTPSGNVEFRSSSGSNPPRYTVGDTVPVLYSPDKPSDATPDAFFSLWGAATITGGIGLVFFTIGAAMIGLARRSSRREAYLRTQGVPVQARVQGIEENESIQVNGRSPYRITAQWQDPATSQIHLFYSGNIWFDPTEYVTREHITVLLDRKNPKRYHVDVSFLPQLAT</sequence>
<dbReference type="InterPro" id="IPR021994">
    <property type="entry name" value="DUF3592"/>
</dbReference>
<organism evidence="3 4">
    <name type="scientific">Cupriavidus basilensis</name>
    <dbReference type="NCBI Taxonomy" id="68895"/>
    <lineage>
        <taxon>Bacteria</taxon>
        <taxon>Pseudomonadati</taxon>
        <taxon>Pseudomonadota</taxon>
        <taxon>Betaproteobacteria</taxon>
        <taxon>Burkholderiales</taxon>
        <taxon>Burkholderiaceae</taxon>
        <taxon>Cupriavidus</taxon>
    </lineage>
</organism>
<accession>A0A7M2H6P9</accession>
<keyword evidence="1" id="KW-0812">Transmembrane</keyword>
<dbReference type="GeneID" id="98403681"/>
<evidence type="ECO:0000259" key="2">
    <source>
        <dbReference type="Pfam" id="PF12158"/>
    </source>
</evidence>
<feature type="domain" description="DUF3592" evidence="2">
    <location>
        <begin position="43"/>
        <end position="107"/>
    </location>
</feature>